<comment type="catalytic activity">
    <reaction evidence="10">
        <text>serotonin + (9Z)-octadecenoyl-CoA = N-(9Z-octadecenoyl)-serotonin + CoA + H(+)</text>
        <dbReference type="Rhea" id="RHEA:51392"/>
        <dbReference type="ChEBI" id="CHEBI:15378"/>
        <dbReference type="ChEBI" id="CHEBI:57287"/>
        <dbReference type="ChEBI" id="CHEBI:57387"/>
        <dbReference type="ChEBI" id="CHEBI:134064"/>
        <dbReference type="ChEBI" id="CHEBI:350546"/>
    </reaction>
    <physiologicalReaction direction="left-to-right" evidence="10">
        <dbReference type="Rhea" id="RHEA:51393"/>
    </physiologicalReaction>
</comment>
<dbReference type="SUPFAM" id="SSF55729">
    <property type="entry name" value="Acyl-CoA N-acyltransferases (Nat)"/>
    <property type="match status" value="1"/>
</dbReference>
<dbReference type="PANTHER" id="PTHR20905">
    <property type="entry name" value="N-ACETYLTRANSFERASE-RELATED"/>
    <property type="match status" value="1"/>
</dbReference>
<keyword evidence="1" id="KW-0808">Transferase</keyword>
<evidence type="ECO:0000256" key="3">
    <source>
        <dbReference type="ARBA" id="ARBA00037926"/>
    </source>
</evidence>
<evidence type="ECO:0000256" key="10">
    <source>
        <dbReference type="ARBA" id="ARBA00051823"/>
    </source>
</evidence>
<dbReference type="FunFam" id="3.40.630.30:FF:000046">
    <property type="entry name" value="Dopamine N-acetyltransferase"/>
    <property type="match status" value="1"/>
</dbReference>
<evidence type="ECO:0000256" key="11">
    <source>
        <dbReference type="ARBA" id="ARBA00052178"/>
    </source>
</evidence>
<dbReference type="AlphaFoldDB" id="A0A067QVG5"/>
<evidence type="ECO:0000256" key="2">
    <source>
        <dbReference type="ARBA" id="ARBA00023315"/>
    </source>
</evidence>
<comment type="pathway">
    <text evidence="3">Aromatic compound metabolism; melatonin biosynthesis; melatonin from serotonin: step 1/2.</text>
</comment>
<dbReference type="Gene3D" id="3.40.630.30">
    <property type="match status" value="1"/>
</dbReference>
<evidence type="ECO:0000256" key="13">
    <source>
        <dbReference type="ARBA" id="ARBA00052491"/>
    </source>
</evidence>
<comment type="similarity">
    <text evidence="4">Belongs to the acetyltransferase family. AANAT subfamily.</text>
</comment>
<protein>
    <recommendedName>
        <fullName evidence="5">aralkylamine N-acetyltransferase</fullName>
        <ecNumber evidence="5">2.3.1.87</ecNumber>
    </recommendedName>
</protein>
<dbReference type="STRING" id="136037.A0A067QVG5"/>
<dbReference type="EMBL" id="KK852969">
    <property type="protein sequence ID" value="KDR13106.1"/>
    <property type="molecule type" value="Genomic_DNA"/>
</dbReference>
<dbReference type="EC" id="2.3.1.87" evidence="5"/>
<comment type="catalytic activity">
    <reaction evidence="12">
        <text>dopamine + hexadecanoyl-CoA = N-hexadecanoyl-dopamine + CoA + H(+)</text>
        <dbReference type="Rhea" id="RHEA:51376"/>
        <dbReference type="ChEBI" id="CHEBI:15378"/>
        <dbReference type="ChEBI" id="CHEBI:57287"/>
        <dbReference type="ChEBI" id="CHEBI:57379"/>
        <dbReference type="ChEBI" id="CHEBI:59905"/>
        <dbReference type="ChEBI" id="CHEBI:134058"/>
    </reaction>
    <physiologicalReaction direction="left-to-right" evidence="12">
        <dbReference type="Rhea" id="RHEA:51377"/>
    </physiologicalReaction>
</comment>
<keyword evidence="15" id="KW-1185">Reference proteome</keyword>
<evidence type="ECO:0000256" key="5">
    <source>
        <dbReference type="ARBA" id="ARBA00039114"/>
    </source>
</evidence>
<sequence length="221" mass="25035">MGDFEGIEFGLIPEERYDDVIHHLRNNFFADEPLNHAVSLCRPGEPHAELEEHSLTTLRDGLSQMAVHTDTDQIIGVALNGIQRPGDIATAQAKLKTMADMKFRQIFDLLYGVNKRLDLFKLHGVDRIFECRILSVDKRFRSRGLARELLKRSEITARESGFKVFKEDATGLFSQRVAESLGLKTVCQIRYSDYTAEGTGEVVFKTPSPHDTLKIMVKVLQ</sequence>
<comment type="catalytic activity">
    <reaction evidence="9">
        <text>dopamine + acetyl-CoA = N-acetyldopamine + CoA + H(+)</text>
        <dbReference type="Rhea" id="RHEA:51388"/>
        <dbReference type="ChEBI" id="CHEBI:15378"/>
        <dbReference type="ChEBI" id="CHEBI:57287"/>
        <dbReference type="ChEBI" id="CHEBI:57288"/>
        <dbReference type="ChEBI" id="CHEBI:59905"/>
        <dbReference type="ChEBI" id="CHEBI:125678"/>
    </reaction>
    <physiologicalReaction direction="left-to-right" evidence="9">
        <dbReference type="Rhea" id="RHEA:51389"/>
    </physiologicalReaction>
</comment>
<comment type="catalytic activity">
    <reaction evidence="8">
        <text>serotonin + (5Z,8Z,11Z,14Z)-eicosatetraenoyl-CoA = N-[(5Z,8Z,11Z,14Z)-eicosatetraenoyl]-serotonin + CoA + H(+)</text>
        <dbReference type="Rhea" id="RHEA:51396"/>
        <dbReference type="ChEBI" id="CHEBI:15378"/>
        <dbReference type="ChEBI" id="CHEBI:57287"/>
        <dbReference type="ChEBI" id="CHEBI:57368"/>
        <dbReference type="ChEBI" id="CHEBI:132255"/>
        <dbReference type="ChEBI" id="CHEBI:350546"/>
    </reaction>
    <physiologicalReaction direction="left-to-right" evidence="8">
        <dbReference type="Rhea" id="RHEA:51397"/>
    </physiologicalReaction>
</comment>
<evidence type="ECO:0000256" key="6">
    <source>
        <dbReference type="ARBA" id="ARBA00050189"/>
    </source>
</evidence>
<evidence type="ECO:0000256" key="7">
    <source>
        <dbReference type="ARBA" id="ARBA00050849"/>
    </source>
</evidence>
<comment type="catalytic activity">
    <reaction evidence="6">
        <text>dopamine + (9Z)-octadecenoyl-CoA = N-(9Z-octadecanoyl)-dopamine + CoA + H(+)</text>
        <dbReference type="Rhea" id="RHEA:51380"/>
        <dbReference type="ChEBI" id="CHEBI:15378"/>
        <dbReference type="ChEBI" id="CHEBI:31883"/>
        <dbReference type="ChEBI" id="CHEBI:57287"/>
        <dbReference type="ChEBI" id="CHEBI:57387"/>
        <dbReference type="ChEBI" id="CHEBI:59905"/>
    </reaction>
    <physiologicalReaction direction="left-to-right" evidence="6">
        <dbReference type="Rhea" id="RHEA:51381"/>
    </physiologicalReaction>
</comment>
<name>A0A067QVG5_ZOONE</name>
<keyword evidence="2" id="KW-0012">Acyltransferase</keyword>
<evidence type="ECO:0000256" key="12">
    <source>
        <dbReference type="ARBA" id="ARBA00052335"/>
    </source>
</evidence>
<evidence type="ECO:0000256" key="9">
    <source>
        <dbReference type="ARBA" id="ARBA00051711"/>
    </source>
</evidence>
<organism evidence="14 15">
    <name type="scientific">Zootermopsis nevadensis</name>
    <name type="common">Dampwood termite</name>
    <dbReference type="NCBI Taxonomy" id="136037"/>
    <lineage>
        <taxon>Eukaryota</taxon>
        <taxon>Metazoa</taxon>
        <taxon>Ecdysozoa</taxon>
        <taxon>Arthropoda</taxon>
        <taxon>Hexapoda</taxon>
        <taxon>Insecta</taxon>
        <taxon>Pterygota</taxon>
        <taxon>Neoptera</taxon>
        <taxon>Polyneoptera</taxon>
        <taxon>Dictyoptera</taxon>
        <taxon>Blattodea</taxon>
        <taxon>Blattoidea</taxon>
        <taxon>Termitoidae</taxon>
        <taxon>Termopsidae</taxon>
        <taxon>Zootermopsis</taxon>
    </lineage>
</organism>
<dbReference type="InParanoid" id="A0A067QVG5"/>
<dbReference type="OrthoDB" id="2115692at2759"/>
<dbReference type="GO" id="GO:0004059">
    <property type="term" value="F:aralkylamine N-acetyltransferase activity"/>
    <property type="evidence" value="ECO:0007669"/>
    <property type="project" value="UniProtKB-EC"/>
</dbReference>
<evidence type="ECO:0000256" key="8">
    <source>
        <dbReference type="ARBA" id="ARBA00051284"/>
    </source>
</evidence>
<accession>A0A067QVG5</accession>
<dbReference type="Proteomes" id="UP000027135">
    <property type="component" value="Unassembled WGS sequence"/>
</dbReference>
<comment type="catalytic activity">
    <reaction evidence="13">
        <text>serotonin + acetyl-CoA = N-acetylserotonin + CoA + H(+)</text>
        <dbReference type="Rhea" id="RHEA:25217"/>
        <dbReference type="ChEBI" id="CHEBI:15378"/>
        <dbReference type="ChEBI" id="CHEBI:17697"/>
        <dbReference type="ChEBI" id="CHEBI:57287"/>
        <dbReference type="ChEBI" id="CHEBI:57288"/>
        <dbReference type="ChEBI" id="CHEBI:350546"/>
        <dbReference type="EC" id="2.3.1.87"/>
    </reaction>
    <physiologicalReaction direction="left-to-right" evidence="13">
        <dbReference type="Rhea" id="RHEA:25218"/>
    </physiologicalReaction>
</comment>
<dbReference type="InterPro" id="IPR016181">
    <property type="entry name" value="Acyl_CoA_acyltransferase"/>
</dbReference>
<comment type="catalytic activity">
    <reaction evidence="11">
        <text>serotonin + hexadecanoyl-CoA = N-hexadecanoyl-serotonin + CoA + H(+)</text>
        <dbReference type="Rhea" id="RHEA:51384"/>
        <dbReference type="ChEBI" id="CHEBI:15378"/>
        <dbReference type="ChEBI" id="CHEBI:57287"/>
        <dbReference type="ChEBI" id="CHEBI:57379"/>
        <dbReference type="ChEBI" id="CHEBI:134059"/>
        <dbReference type="ChEBI" id="CHEBI:350546"/>
    </reaction>
    <physiologicalReaction direction="left-to-right" evidence="11">
        <dbReference type="Rhea" id="RHEA:51385"/>
    </physiologicalReaction>
</comment>
<dbReference type="PANTHER" id="PTHR20905:SF32">
    <property type="entry name" value="ARYLALKYLAMINE N-ACETYLTRANSFERASE-LIKE 7, ISOFORM A"/>
    <property type="match status" value="1"/>
</dbReference>
<gene>
    <name evidence="14" type="ORF">L798_13035</name>
</gene>
<reference evidence="14 15" key="1">
    <citation type="journal article" date="2014" name="Nat. Commun.">
        <title>Molecular traces of alternative social organization in a termite genome.</title>
        <authorList>
            <person name="Terrapon N."/>
            <person name="Li C."/>
            <person name="Robertson H.M."/>
            <person name="Ji L."/>
            <person name="Meng X."/>
            <person name="Booth W."/>
            <person name="Chen Z."/>
            <person name="Childers C.P."/>
            <person name="Glastad K.M."/>
            <person name="Gokhale K."/>
            <person name="Gowin J."/>
            <person name="Gronenberg W."/>
            <person name="Hermansen R.A."/>
            <person name="Hu H."/>
            <person name="Hunt B.G."/>
            <person name="Huylmans A.K."/>
            <person name="Khalil S.M."/>
            <person name="Mitchell R.D."/>
            <person name="Munoz-Torres M.C."/>
            <person name="Mustard J.A."/>
            <person name="Pan H."/>
            <person name="Reese J.T."/>
            <person name="Scharf M.E."/>
            <person name="Sun F."/>
            <person name="Vogel H."/>
            <person name="Xiao J."/>
            <person name="Yang W."/>
            <person name="Yang Z."/>
            <person name="Yang Z."/>
            <person name="Zhou J."/>
            <person name="Zhu J."/>
            <person name="Brent C.S."/>
            <person name="Elsik C.G."/>
            <person name="Goodisman M.A."/>
            <person name="Liberles D.A."/>
            <person name="Roe R.M."/>
            <person name="Vargo E.L."/>
            <person name="Vilcinskas A."/>
            <person name="Wang J."/>
            <person name="Bornberg-Bauer E."/>
            <person name="Korb J."/>
            <person name="Zhang G."/>
            <person name="Liebig J."/>
        </authorList>
    </citation>
    <scope>NUCLEOTIDE SEQUENCE [LARGE SCALE GENOMIC DNA]</scope>
    <source>
        <tissue evidence="14">Whole organism</tissue>
    </source>
</reference>
<evidence type="ECO:0000256" key="1">
    <source>
        <dbReference type="ARBA" id="ARBA00022679"/>
    </source>
</evidence>
<dbReference type="eggNOG" id="ENOG502S1EQ">
    <property type="taxonomic scope" value="Eukaryota"/>
</dbReference>
<dbReference type="OMA" id="KYTNDAG"/>
<evidence type="ECO:0000313" key="15">
    <source>
        <dbReference type="Proteomes" id="UP000027135"/>
    </source>
</evidence>
<evidence type="ECO:0000313" key="14">
    <source>
        <dbReference type="EMBL" id="KDR13106.1"/>
    </source>
</evidence>
<comment type="catalytic activity">
    <reaction evidence="7">
        <text>serotonin + octadecanoyl-CoA = N-octadecanoyl-serotonin + CoA + H(+)</text>
        <dbReference type="Rhea" id="RHEA:51400"/>
        <dbReference type="ChEBI" id="CHEBI:15378"/>
        <dbReference type="ChEBI" id="CHEBI:57287"/>
        <dbReference type="ChEBI" id="CHEBI:57394"/>
        <dbReference type="ChEBI" id="CHEBI:134065"/>
        <dbReference type="ChEBI" id="CHEBI:350546"/>
    </reaction>
    <physiologicalReaction direction="left-to-right" evidence="7">
        <dbReference type="Rhea" id="RHEA:51401"/>
    </physiologicalReaction>
</comment>
<proteinExistence type="inferred from homology"/>
<evidence type="ECO:0000256" key="4">
    <source>
        <dbReference type="ARBA" id="ARBA00038182"/>
    </source>
</evidence>